<gene>
    <name evidence="2" type="ORF">B0F90DRAFT_1781474</name>
</gene>
<reference evidence="2" key="1">
    <citation type="journal article" date="2022" name="New Phytol.">
        <title>Evolutionary transition to the ectomycorrhizal habit in the genomes of a hyperdiverse lineage of mushroom-forming fungi.</title>
        <authorList>
            <person name="Looney B."/>
            <person name="Miyauchi S."/>
            <person name="Morin E."/>
            <person name="Drula E."/>
            <person name="Courty P.E."/>
            <person name="Kohler A."/>
            <person name="Kuo A."/>
            <person name="LaButti K."/>
            <person name="Pangilinan J."/>
            <person name="Lipzen A."/>
            <person name="Riley R."/>
            <person name="Andreopoulos W."/>
            <person name="He G."/>
            <person name="Johnson J."/>
            <person name="Nolan M."/>
            <person name="Tritt A."/>
            <person name="Barry K.W."/>
            <person name="Grigoriev I.V."/>
            <person name="Nagy L.G."/>
            <person name="Hibbett D."/>
            <person name="Henrissat B."/>
            <person name="Matheny P.B."/>
            <person name="Labbe J."/>
            <person name="Martin F.M."/>
        </authorList>
    </citation>
    <scope>NUCLEOTIDE SEQUENCE</scope>
    <source>
        <strain evidence="2">BPL690</strain>
    </source>
</reference>
<evidence type="ECO:0000313" key="2">
    <source>
        <dbReference type="EMBL" id="KAI0290944.1"/>
    </source>
</evidence>
<feature type="compositionally biased region" description="Basic and acidic residues" evidence="1">
    <location>
        <begin position="8"/>
        <end position="21"/>
    </location>
</feature>
<feature type="region of interest" description="Disordered" evidence="1">
    <location>
        <begin position="1"/>
        <end position="21"/>
    </location>
</feature>
<proteinExistence type="predicted"/>
<evidence type="ECO:0000313" key="3">
    <source>
        <dbReference type="Proteomes" id="UP001203297"/>
    </source>
</evidence>
<comment type="caution">
    <text evidence="2">The sequence shown here is derived from an EMBL/GenBank/DDBJ whole genome shotgun (WGS) entry which is preliminary data.</text>
</comment>
<dbReference type="AlphaFoldDB" id="A0AAD4QJ20"/>
<protein>
    <submittedName>
        <fullName evidence="2">Uncharacterized protein</fullName>
    </submittedName>
</protein>
<keyword evidence="3" id="KW-1185">Reference proteome</keyword>
<sequence>MRVLLNVSDKRPRSASRRSDRTLIGEGEGFVAAKSPVSLSQQVMLVPEEVVLQEWVVQERLEGRVQEARRAGGERDRDY</sequence>
<evidence type="ECO:0000256" key="1">
    <source>
        <dbReference type="SAM" id="MobiDB-lite"/>
    </source>
</evidence>
<accession>A0AAD4QJ20</accession>
<name>A0AAD4QJ20_9AGAM</name>
<organism evidence="2 3">
    <name type="scientific">Multifurca ochricompacta</name>
    <dbReference type="NCBI Taxonomy" id="376703"/>
    <lineage>
        <taxon>Eukaryota</taxon>
        <taxon>Fungi</taxon>
        <taxon>Dikarya</taxon>
        <taxon>Basidiomycota</taxon>
        <taxon>Agaricomycotina</taxon>
        <taxon>Agaricomycetes</taxon>
        <taxon>Russulales</taxon>
        <taxon>Russulaceae</taxon>
        <taxon>Multifurca</taxon>
    </lineage>
</organism>
<dbReference type="Proteomes" id="UP001203297">
    <property type="component" value="Unassembled WGS sequence"/>
</dbReference>
<dbReference type="EMBL" id="WTXG01000188">
    <property type="protein sequence ID" value="KAI0290944.1"/>
    <property type="molecule type" value="Genomic_DNA"/>
</dbReference>